<organism evidence="1 2">
    <name type="scientific">Xanthocytophaga agilis</name>
    <dbReference type="NCBI Taxonomy" id="3048010"/>
    <lineage>
        <taxon>Bacteria</taxon>
        <taxon>Pseudomonadati</taxon>
        <taxon>Bacteroidota</taxon>
        <taxon>Cytophagia</taxon>
        <taxon>Cytophagales</taxon>
        <taxon>Rhodocytophagaceae</taxon>
        <taxon>Xanthocytophaga</taxon>
    </lineage>
</organism>
<dbReference type="Proteomes" id="UP001232063">
    <property type="component" value="Unassembled WGS sequence"/>
</dbReference>
<comment type="caution">
    <text evidence="1">The sequence shown here is derived from an EMBL/GenBank/DDBJ whole genome shotgun (WGS) entry which is preliminary data.</text>
</comment>
<evidence type="ECO:0008006" key="3">
    <source>
        <dbReference type="Google" id="ProtNLM"/>
    </source>
</evidence>
<keyword evidence="2" id="KW-1185">Reference proteome</keyword>
<protein>
    <recommendedName>
        <fullName evidence="3">Lipoprotein</fullName>
    </recommendedName>
</protein>
<reference evidence="1" key="1">
    <citation type="submission" date="2023-05" db="EMBL/GenBank/DDBJ databases">
        <authorList>
            <person name="Zhang X."/>
        </authorList>
    </citation>
    <scope>NUCLEOTIDE SEQUENCE</scope>
    <source>
        <strain evidence="1">BD1B2-1</strain>
    </source>
</reference>
<dbReference type="RefSeq" id="WP_314508937.1">
    <property type="nucleotide sequence ID" value="NZ_JASJOU010000001.1"/>
</dbReference>
<dbReference type="PROSITE" id="PS51257">
    <property type="entry name" value="PROKAR_LIPOPROTEIN"/>
    <property type="match status" value="1"/>
</dbReference>
<accession>A0AAE3R0L1</accession>
<sequence length="288" mass="33820">MYRLIPFLFVILVSCQSSQTKPDEKSSTKKSLQSTKVALKYCETLAPPQKEVDTLFFSELQNFNPASYYLQVKDTSDFLRKIECIYSAQEYGDTLSIYPKNWDYGKILSFEQHKIYGSDQKFFMLFFEFFGGSSSSYPPQILCILNKSGKILLYQDHCDSLKYFSVFKNKNPFLLTAYVTGFGNGGHHLYMYHKGKIRDALTDDIDIPNTIDMHEDDNIYDPYFMNIDIRDLNKDGYNDLRFSSVLKMICTKKIPDRKIHFDFIFCPSEQIFRPIKTYPREYYHPDCE</sequence>
<gene>
    <name evidence="1" type="ORF">QNI22_02130</name>
</gene>
<dbReference type="AlphaFoldDB" id="A0AAE3R0L1"/>
<dbReference type="EMBL" id="JASJOU010000001">
    <property type="protein sequence ID" value="MDJ1499422.1"/>
    <property type="molecule type" value="Genomic_DNA"/>
</dbReference>
<proteinExistence type="predicted"/>
<name>A0AAE3R0L1_9BACT</name>
<evidence type="ECO:0000313" key="1">
    <source>
        <dbReference type="EMBL" id="MDJ1499422.1"/>
    </source>
</evidence>
<evidence type="ECO:0000313" key="2">
    <source>
        <dbReference type="Proteomes" id="UP001232063"/>
    </source>
</evidence>